<dbReference type="Proteomes" id="UP000635726">
    <property type="component" value="Unassembled WGS sequence"/>
</dbReference>
<dbReference type="RefSeq" id="WP_188963789.1">
    <property type="nucleotide sequence ID" value="NZ_BMOE01000009.1"/>
</dbReference>
<dbReference type="InterPro" id="IPR058248">
    <property type="entry name" value="Lxx211020-like"/>
</dbReference>
<sequence>MKRTKRPLTLTPGGSRAGALLVLCLLAGLGGAQGMAGMPGMTPPHPGGPSSGTATAPRSATPAVTSAAVKGLQLRQGWVAAAPPGAQELSAYLELRNPGRTAVRVTGVRTPVSGHAMLMTTTRDTAGRESMTMTASLTVPAGGTLKVLPGTAHLMLQALRSQPQPGQRVPLTLTFSDGSARTFTLPVRKW</sequence>
<protein>
    <recommendedName>
        <fullName evidence="4">Copper chaperone PCu(A)C</fullName>
    </recommendedName>
</protein>
<evidence type="ECO:0008006" key="4">
    <source>
        <dbReference type="Google" id="ProtNLM"/>
    </source>
</evidence>
<feature type="region of interest" description="Disordered" evidence="1">
    <location>
        <begin position="37"/>
        <end position="60"/>
    </location>
</feature>
<dbReference type="PANTHER" id="PTHR36302:SF1">
    <property type="entry name" value="COPPER CHAPERONE PCU(A)C"/>
    <property type="match status" value="1"/>
</dbReference>
<gene>
    <name evidence="2" type="ORF">GCM10008939_26790</name>
</gene>
<keyword evidence="3" id="KW-1185">Reference proteome</keyword>
<accession>A0A917PK44</accession>
<evidence type="ECO:0000313" key="3">
    <source>
        <dbReference type="Proteomes" id="UP000635726"/>
    </source>
</evidence>
<dbReference type="AlphaFoldDB" id="A0A917PK44"/>
<reference evidence="2" key="1">
    <citation type="journal article" date="2014" name="Int. J. Syst. Evol. Microbiol.">
        <title>Complete genome sequence of Corynebacterium casei LMG S-19264T (=DSM 44701T), isolated from a smear-ripened cheese.</title>
        <authorList>
            <consortium name="US DOE Joint Genome Institute (JGI-PGF)"/>
            <person name="Walter F."/>
            <person name="Albersmeier A."/>
            <person name="Kalinowski J."/>
            <person name="Ruckert C."/>
        </authorList>
    </citation>
    <scope>NUCLEOTIDE SEQUENCE</scope>
    <source>
        <strain evidence="2">JCM 14371</strain>
    </source>
</reference>
<dbReference type="InterPro" id="IPR036182">
    <property type="entry name" value="PCuAC_sf"/>
</dbReference>
<feature type="compositionally biased region" description="Polar residues" evidence="1">
    <location>
        <begin position="51"/>
        <end position="60"/>
    </location>
</feature>
<proteinExistence type="predicted"/>
<reference evidence="2" key="2">
    <citation type="submission" date="2020-09" db="EMBL/GenBank/DDBJ databases">
        <authorList>
            <person name="Sun Q."/>
            <person name="Ohkuma M."/>
        </authorList>
    </citation>
    <scope>NUCLEOTIDE SEQUENCE</scope>
    <source>
        <strain evidence="2">JCM 14371</strain>
    </source>
</reference>
<dbReference type="Gene3D" id="2.60.40.1890">
    <property type="entry name" value="PCu(A)C copper chaperone"/>
    <property type="match status" value="1"/>
</dbReference>
<dbReference type="InterPro" id="IPR007410">
    <property type="entry name" value="LpqE-like"/>
</dbReference>
<evidence type="ECO:0000313" key="2">
    <source>
        <dbReference type="EMBL" id="GGJ81415.1"/>
    </source>
</evidence>
<comment type="caution">
    <text evidence="2">The sequence shown here is derived from an EMBL/GenBank/DDBJ whole genome shotgun (WGS) entry which is preliminary data.</text>
</comment>
<dbReference type="SUPFAM" id="SSF110087">
    <property type="entry name" value="DR1885-like metal-binding protein"/>
    <property type="match status" value="1"/>
</dbReference>
<organism evidence="2 3">
    <name type="scientific">Deinococcus aquiradiocola</name>
    <dbReference type="NCBI Taxonomy" id="393059"/>
    <lineage>
        <taxon>Bacteria</taxon>
        <taxon>Thermotogati</taxon>
        <taxon>Deinococcota</taxon>
        <taxon>Deinococci</taxon>
        <taxon>Deinococcales</taxon>
        <taxon>Deinococcaceae</taxon>
        <taxon>Deinococcus</taxon>
    </lineage>
</organism>
<name>A0A917PK44_9DEIO</name>
<evidence type="ECO:0000256" key="1">
    <source>
        <dbReference type="SAM" id="MobiDB-lite"/>
    </source>
</evidence>
<dbReference type="EMBL" id="BMOE01000009">
    <property type="protein sequence ID" value="GGJ81415.1"/>
    <property type="molecule type" value="Genomic_DNA"/>
</dbReference>
<dbReference type="PANTHER" id="PTHR36302">
    <property type="entry name" value="BLR7088 PROTEIN"/>
    <property type="match status" value="1"/>
</dbReference>
<dbReference type="Pfam" id="PF04314">
    <property type="entry name" value="PCuAC"/>
    <property type="match status" value="1"/>
</dbReference>